<gene>
    <name evidence="2" type="ORF">BJZ21_003990</name>
</gene>
<dbReference type="Proteomes" id="UP000535511">
    <property type="component" value="Unassembled WGS sequence"/>
</dbReference>
<evidence type="ECO:0000256" key="1">
    <source>
        <dbReference type="SAM" id="Phobius"/>
    </source>
</evidence>
<evidence type="ECO:0000313" key="3">
    <source>
        <dbReference type="Proteomes" id="UP000535511"/>
    </source>
</evidence>
<keyword evidence="3" id="KW-1185">Reference proteome</keyword>
<dbReference type="RefSeq" id="WP_179665371.1">
    <property type="nucleotide sequence ID" value="NZ_JACCBG010000001.1"/>
</dbReference>
<dbReference type="AlphaFoldDB" id="A0A7Y9EAB1"/>
<dbReference type="EMBL" id="JACCBG010000001">
    <property type="protein sequence ID" value="NYD43907.1"/>
    <property type="molecule type" value="Genomic_DNA"/>
</dbReference>
<sequence length="219" mass="24037">MKRRPRPKAVLLVALLVVMINLPWAHSALQRWELGHRGTDLTVPLVASRVIGSGADAQHYISFSYPERIDPQHGTWLALVDGAAYDAALARHRVEVRVLPGHPSVYTVQGQVRSHAGLVITVGLDLLLVLLVWLFWRFRSRLRPRLRAVAVADVAPGEPGGLLDRLEDGAYLIRGQITQIDGDELLLDLGDRLVVVALDGHANPVGHREVAEVRGLLVG</sequence>
<protein>
    <submittedName>
        <fullName evidence="2">Uncharacterized protein</fullName>
    </submittedName>
</protein>
<keyword evidence="1" id="KW-1133">Transmembrane helix</keyword>
<evidence type="ECO:0000313" key="2">
    <source>
        <dbReference type="EMBL" id="NYD43907.1"/>
    </source>
</evidence>
<reference evidence="2 3" key="1">
    <citation type="submission" date="2020-07" db="EMBL/GenBank/DDBJ databases">
        <title>Sequencing the genomes of 1000 actinobacteria strains.</title>
        <authorList>
            <person name="Klenk H.-P."/>
        </authorList>
    </citation>
    <scope>NUCLEOTIDE SEQUENCE [LARGE SCALE GENOMIC DNA]</scope>
    <source>
        <strain evidence="2 3">DSM 21350</strain>
    </source>
</reference>
<organism evidence="2 3">
    <name type="scientific">Nocardioides panaciterrulae</name>
    <dbReference type="NCBI Taxonomy" id="661492"/>
    <lineage>
        <taxon>Bacteria</taxon>
        <taxon>Bacillati</taxon>
        <taxon>Actinomycetota</taxon>
        <taxon>Actinomycetes</taxon>
        <taxon>Propionibacteriales</taxon>
        <taxon>Nocardioidaceae</taxon>
        <taxon>Nocardioides</taxon>
    </lineage>
</organism>
<keyword evidence="1" id="KW-0812">Transmembrane</keyword>
<comment type="caution">
    <text evidence="2">The sequence shown here is derived from an EMBL/GenBank/DDBJ whole genome shotgun (WGS) entry which is preliminary data.</text>
</comment>
<proteinExistence type="predicted"/>
<name>A0A7Y9EAB1_9ACTN</name>
<accession>A0A7Y9EAB1</accession>
<keyword evidence="1" id="KW-0472">Membrane</keyword>
<feature type="transmembrane region" description="Helical" evidence="1">
    <location>
        <begin position="116"/>
        <end position="136"/>
    </location>
</feature>